<reference evidence="2 3" key="1">
    <citation type="journal article" date="2020" name="Mol. Biol. Evol.">
        <title>Interspecific Gene Flow and the Evolution of Specialization in Black and White Rhinoceros.</title>
        <authorList>
            <person name="Moodley Y."/>
            <person name="Westbury M.V."/>
            <person name="Russo I.M."/>
            <person name="Gopalakrishnan S."/>
            <person name="Rakotoarivelo A."/>
            <person name="Olsen R.A."/>
            <person name="Prost S."/>
            <person name="Tunstall T."/>
            <person name="Ryder O.A."/>
            <person name="Dalen L."/>
            <person name="Bruford M.W."/>
        </authorList>
    </citation>
    <scope>NUCLEOTIDE SEQUENCE [LARGE SCALE GENOMIC DNA]</scope>
    <source>
        <strain evidence="2">SBR-YM</strain>
        <tissue evidence="2">Skin</tissue>
    </source>
</reference>
<proteinExistence type="predicted"/>
<dbReference type="Pfam" id="PF07686">
    <property type="entry name" value="V-set"/>
    <property type="match status" value="1"/>
</dbReference>
<keyword evidence="3" id="KW-1185">Reference proteome</keyword>
<dbReference type="AlphaFoldDB" id="A0A7J7FM06"/>
<dbReference type="InterPro" id="IPR007110">
    <property type="entry name" value="Ig-like_dom"/>
</dbReference>
<evidence type="ECO:0000313" key="3">
    <source>
        <dbReference type="Proteomes" id="UP000551758"/>
    </source>
</evidence>
<dbReference type="PANTHER" id="PTHR23267">
    <property type="entry name" value="IMMUNOGLOBULIN LIGHT CHAIN"/>
    <property type="match status" value="1"/>
</dbReference>
<dbReference type="Proteomes" id="UP000551758">
    <property type="component" value="Unassembled WGS sequence"/>
</dbReference>
<dbReference type="EMBL" id="JACDTQ010000127">
    <property type="protein sequence ID" value="KAF5929100.1"/>
    <property type="molecule type" value="Genomic_DNA"/>
</dbReference>
<dbReference type="SUPFAM" id="SSF48726">
    <property type="entry name" value="Immunoglobulin"/>
    <property type="match status" value="1"/>
</dbReference>
<dbReference type="InterPro" id="IPR050150">
    <property type="entry name" value="IgV_Light_Chain"/>
</dbReference>
<feature type="domain" description="Ig-like" evidence="1">
    <location>
        <begin position="10"/>
        <end position="101"/>
    </location>
</feature>
<dbReference type="InterPro" id="IPR036179">
    <property type="entry name" value="Ig-like_dom_sf"/>
</dbReference>
<gene>
    <name evidence="2" type="ORF">HPG69_019120</name>
</gene>
<comment type="caution">
    <text evidence="2">The sequence shown here is derived from an EMBL/GenBank/DDBJ whole genome shotgun (WGS) entry which is preliminary data.</text>
</comment>
<organism evidence="2 3">
    <name type="scientific">Diceros bicornis minor</name>
    <name type="common">South-central black rhinoceros</name>
    <dbReference type="NCBI Taxonomy" id="77932"/>
    <lineage>
        <taxon>Eukaryota</taxon>
        <taxon>Metazoa</taxon>
        <taxon>Chordata</taxon>
        <taxon>Craniata</taxon>
        <taxon>Vertebrata</taxon>
        <taxon>Euteleostomi</taxon>
        <taxon>Mammalia</taxon>
        <taxon>Eutheria</taxon>
        <taxon>Laurasiatheria</taxon>
        <taxon>Perissodactyla</taxon>
        <taxon>Rhinocerotidae</taxon>
        <taxon>Diceros</taxon>
    </lineage>
</organism>
<evidence type="ECO:0000259" key="1">
    <source>
        <dbReference type="PROSITE" id="PS50835"/>
    </source>
</evidence>
<dbReference type="SMART" id="SM00406">
    <property type="entry name" value="IGv"/>
    <property type="match status" value="1"/>
</dbReference>
<sequence>MKEEIWGLRPGTSSQAVVTQEPSLTVIPGGTVTLTCGYSTGAVVNGHYPSWFQQKSGQVPTTLIYDIHIKNAWAPSRFSGSILGGKAALSLSLKDEAEYYCWHTVVLSMVADSDEQPRHNPDTGPACVYE</sequence>
<name>A0A7J7FM06_DICBM</name>
<accession>A0A7J7FM06</accession>
<evidence type="ECO:0000313" key="2">
    <source>
        <dbReference type="EMBL" id="KAF5929100.1"/>
    </source>
</evidence>
<dbReference type="Gene3D" id="2.60.40.10">
    <property type="entry name" value="Immunoglobulins"/>
    <property type="match status" value="1"/>
</dbReference>
<dbReference type="PROSITE" id="PS50835">
    <property type="entry name" value="IG_LIKE"/>
    <property type="match status" value="1"/>
</dbReference>
<dbReference type="InterPro" id="IPR013783">
    <property type="entry name" value="Ig-like_fold"/>
</dbReference>
<dbReference type="InterPro" id="IPR013106">
    <property type="entry name" value="Ig_V-set"/>
</dbReference>
<protein>
    <recommendedName>
        <fullName evidence="1">Ig-like domain-containing protein</fullName>
    </recommendedName>
</protein>